<keyword evidence="8" id="KW-1185">Reference proteome</keyword>
<dbReference type="PROSITE" id="PS00636">
    <property type="entry name" value="DNAJ_1"/>
    <property type="match status" value="1"/>
</dbReference>
<gene>
    <name evidence="7" type="ORF">HK097_004584</name>
</gene>
<dbReference type="InterPro" id="IPR014876">
    <property type="entry name" value="DEK_C"/>
</dbReference>
<reference evidence="7" key="1">
    <citation type="submission" date="2020-05" db="EMBL/GenBank/DDBJ databases">
        <title>Phylogenomic resolution of chytrid fungi.</title>
        <authorList>
            <person name="Stajich J.E."/>
            <person name="Amses K."/>
            <person name="Simmons R."/>
            <person name="Seto K."/>
            <person name="Myers J."/>
            <person name="Bonds A."/>
            <person name="Quandt C.A."/>
            <person name="Barry K."/>
            <person name="Liu P."/>
            <person name="Grigoriev I."/>
            <person name="Longcore J.E."/>
            <person name="James T.Y."/>
        </authorList>
    </citation>
    <scope>NUCLEOTIDE SEQUENCE</scope>
    <source>
        <strain evidence="7">JEL0318</strain>
    </source>
</reference>
<evidence type="ECO:0008006" key="9">
    <source>
        <dbReference type="Google" id="ProtNLM"/>
    </source>
</evidence>
<dbReference type="FunFam" id="1.10.287.110:FF:000046">
    <property type="entry name" value="dnaJ homolog subfamily C member 21"/>
    <property type="match status" value="1"/>
</dbReference>
<dbReference type="InterPro" id="IPR022755">
    <property type="entry name" value="Znf_C2H2_jaz"/>
</dbReference>
<name>A0AAD5S307_9FUNG</name>
<comment type="caution">
    <text evidence="7">The sequence shown here is derived from an EMBL/GenBank/DDBJ whole genome shotgun (WGS) entry which is preliminary data.</text>
</comment>
<dbReference type="GO" id="GO:0003676">
    <property type="term" value="F:nucleic acid binding"/>
    <property type="evidence" value="ECO:0007669"/>
    <property type="project" value="InterPro"/>
</dbReference>
<feature type="compositionally biased region" description="Basic and acidic residues" evidence="4">
    <location>
        <begin position="377"/>
        <end position="391"/>
    </location>
</feature>
<feature type="domain" description="DEK-C" evidence="6">
    <location>
        <begin position="402"/>
        <end position="457"/>
    </location>
</feature>
<feature type="compositionally biased region" description="Basic and acidic residues" evidence="4">
    <location>
        <begin position="642"/>
        <end position="652"/>
    </location>
</feature>
<dbReference type="PROSITE" id="PS00028">
    <property type="entry name" value="ZINC_FINGER_C2H2_1"/>
    <property type="match status" value="1"/>
</dbReference>
<dbReference type="Gene3D" id="3.30.160.60">
    <property type="entry name" value="Classic Zinc Finger"/>
    <property type="match status" value="1"/>
</dbReference>
<dbReference type="InterPro" id="IPR013087">
    <property type="entry name" value="Znf_C2H2_type"/>
</dbReference>
<dbReference type="SMART" id="SM00271">
    <property type="entry name" value="DnaJ"/>
    <property type="match status" value="1"/>
</dbReference>
<feature type="non-terminal residue" evidence="7">
    <location>
        <position position="1"/>
    </location>
</feature>
<feature type="region of interest" description="Disordered" evidence="4">
    <location>
        <begin position="333"/>
        <end position="398"/>
    </location>
</feature>
<dbReference type="InterPro" id="IPR036236">
    <property type="entry name" value="Znf_C2H2_sf"/>
</dbReference>
<evidence type="ECO:0000256" key="2">
    <source>
        <dbReference type="ARBA" id="ARBA00022771"/>
    </source>
</evidence>
<dbReference type="PANTHER" id="PTHR44029:SF1">
    <property type="entry name" value="DNAJ HOMOLOG SUBFAMILY C MEMBER 21"/>
    <property type="match status" value="1"/>
</dbReference>
<dbReference type="SUPFAM" id="SSF46565">
    <property type="entry name" value="Chaperone J-domain"/>
    <property type="match status" value="1"/>
</dbReference>
<dbReference type="Pfam" id="PF21884">
    <property type="entry name" value="ZUO1-like_ZHD"/>
    <property type="match status" value="1"/>
</dbReference>
<evidence type="ECO:0000256" key="1">
    <source>
        <dbReference type="ARBA" id="ARBA00022723"/>
    </source>
</evidence>
<feature type="compositionally biased region" description="Acidic residues" evidence="4">
    <location>
        <begin position="333"/>
        <end position="376"/>
    </location>
</feature>
<dbReference type="EMBL" id="JADGJD010002191">
    <property type="protein sequence ID" value="KAJ3034187.1"/>
    <property type="molecule type" value="Genomic_DNA"/>
</dbReference>
<evidence type="ECO:0000259" key="6">
    <source>
        <dbReference type="PROSITE" id="PS51998"/>
    </source>
</evidence>
<dbReference type="PROSITE" id="PS51998">
    <property type="entry name" value="DEK_C"/>
    <property type="match status" value="1"/>
</dbReference>
<dbReference type="InterPro" id="IPR036869">
    <property type="entry name" value="J_dom_sf"/>
</dbReference>
<dbReference type="Pfam" id="PF12171">
    <property type="entry name" value="zf-C2H2_jaz"/>
    <property type="match status" value="1"/>
</dbReference>
<dbReference type="Gene3D" id="1.10.287.110">
    <property type="entry name" value="DnaJ domain"/>
    <property type="match status" value="1"/>
</dbReference>
<dbReference type="SUPFAM" id="SSF57667">
    <property type="entry name" value="beta-beta-alpha zinc fingers"/>
    <property type="match status" value="1"/>
</dbReference>
<dbReference type="SUPFAM" id="SSF109715">
    <property type="entry name" value="DEK C-terminal domain"/>
    <property type="match status" value="1"/>
</dbReference>
<dbReference type="SMART" id="SM00451">
    <property type="entry name" value="ZnF_U1"/>
    <property type="match status" value="1"/>
</dbReference>
<feature type="compositionally biased region" description="Basic residues" evidence="4">
    <location>
        <begin position="555"/>
        <end position="568"/>
    </location>
</feature>
<feature type="compositionally biased region" description="Basic and acidic residues" evidence="4">
    <location>
        <begin position="603"/>
        <end position="619"/>
    </location>
</feature>
<dbReference type="GO" id="GO:0005737">
    <property type="term" value="C:cytoplasm"/>
    <property type="evidence" value="ECO:0007669"/>
    <property type="project" value="TreeGrafter"/>
</dbReference>
<dbReference type="Pfam" id="PF00226">
    <property type="entry name" value="DnaJ"/>
    <property type="match status" value="1"/>
</dbReference>
<evidence type="ECO:0000256" key="3">
    <source>
        <dbReference type="ARBA" id="ARBA00022833"/>
    </source>
</evidence>
<dbReference type="InterPro" id="IPR051964">
    <property type="entry name" value="Chaperone_stress_response"/>
</dbReference>
<organism evidence="7 8">
    <name type="scientific">Rhizophlyctis rosea</name>
    <dbReference type="NCBI Taxonomy" id="64517"/>
    <lineage>
        <taxon>Eukaryota</taxon>
        <taxon>Fungi</taxon>
        <taxon>Fungi incertae sedis</taxon>
        <taxon>Chytridiomycota</taxon>
        <taxon>Chytridiomycota incertae sedis</taxon>
        <taxon>Chytridiomycetes</taxon>
        <taxon>Rhizophlyctidales</taxon>
        <taxon>Rhizophlyctidaceae</taxon>
        <taxon>Rhizophlyctis</taxon>
    </lineage>
</organism>
<keyword evidence="1" id="KW-0479">Metal-binding</keyword>
<dbReference type="Proteomes" id="UP001212841">
    <property type="component" value="Unassembled WGS sequence"/>
</dbReference>
<dbReference type="Pfam" id="PF08766">
    <property type="entry name" value="DEK_C"/>
    <property type="match status" value="1"/>
</dbReference>
<accession>A0AAD5S307</accession>
<dbReference type="CDD" id="cd06257">
    <property type="entry name" value="DnaJ"/>
    <property type="match status" value="1"/>
</dbReference>
<dbReference type="InterPro" id="IPR003604">
    <property type="entry name" value="Matrin/U1-like-C_Znf_C2H2"/>
</dbReference>
<feature type="compositionally biased region" description="Low complexity" evidence="4">
    <location>
        <begin position="653"/>
        <end position="664"/>
    </location>
</feature>
<evidence type="ECO:0000256" key="4">
    <source>
        <dbReference type="SAM" id="MobiDB-lite"/>
    </source>
</evidence>
<dbReference type="PROSITE" id="PS50076">
    <property type="entry name" value="DNAJ_2"/>
    <property type="match status" value="1"/>
</dbReference>
<feature type="compositionally biased region" description="Basic and acidic residues" evidence="4">
    <location>
        <begin position="674"/>
        <end position="696"/>
    </location>
</feature>
<feature type="domain" description="J" evidence="5">
    <location>
        <begin position="4"/>
        <end position="70"/>
    </location>
</feature>
<evidence type="ECO:0000313" key="7">
    <source>
        <dbReference type="EMBL" id="KAJ3034187.1"/>
    </source>
</evidence>
<feature type="region of interest" description="Disordered" evidence="4">
    <location>
        <begin position="528"/>
        <end position="696"/>
    </location>
</feature>
<dbReference type="InterPro" id="IPR001623">
    <property type="entry name" value="DnaJ_domain"/>
</dbReference>
<evidence type="ECO:0000313" key="8">
    <source>
        <dbReference type="Proteomes" id="UP001212841"/>
    </source>
</evidence>
<dbReference type="InterPro" id="IPR054076">
    <property type="entry name" value="ZUO1-like_ZHD"/>
</dbReference>
<keyword evidence="2" id="KW-0863">Zinc-finger</keyword>
<proteinExistence type="predicted"/>
<evidence type="ECO:0000259" key="5">
    <source>
        <dbReference type="PROSITE" id="PS50076"/>
    </source>
</evidence>
<dbReference type="GO" id="GO:0008270">
    <property type="term" value="F:zinc ion binding"/>
    <property type="evidence" value="ECO:0007669"/>
    <property type="project" value="UniProtKB-KW"/>
</dbReference>
<sequence>MRTCYYELLGVERKATQEELKKAYRKKALELHPDKNRDRVEEATRLFADIQQAYEILSDDQERAWYDSHREAILRGDDEADFGSSPGYVDVTTTDGLMRFFSPSCYKGFSDDSKSFYTIYHDLFHSLETEEQDALDHDTEASLTIEITFTTFGTSTTPYESTPREFYNKFLNFTTVKSFRWYDKYRLSDAPDRRIRRLMEKENKKLRDAAKREFIEAVRQLAEFVRKRDPRYKDFQERQKKIAEEKQAEVKMRVAREKKERALKAMEYEVPEWARVQEEKAVEEIIAEEEIEELFCVACNKGFKSEKQFENHEKSKKHIKMVELMREELLADEEAADFSEEDDVQELEEGEVLESDSEASEAVEEEEENDEEQEVDDQPREPKIPEYRTDDVIDIPWPEGKGMTDEFVTRLITRMLAETDLSSLSNKIIRQNLESHFGVSLEPQRPKINLLIDVILSQQSPSPPQTNYHSNHAADPFASPIVEQEKREAAERMMSGQRPKEYDLKEAILQFAMGNPYFSVKKGLFGGSGGSDSEYQSEDRIPLSAPPPPVQSSALKKKKKKNKKKKGKGTGQKEEMSGDEDVQGLFGMGGGGFRYTVEDPADELMRRAFELHQKAKEAEGSSGGTPPPPIPDIDEFLTTPLKDLDLSDHDVDSPAPSVASSSQPAKKKGKAKEKKAARAAKMEEESRKKEDGDGGG</sequence>
<dbReference type="PANTHER" id="PTHR44029">
    <property type="entry name" value="DNAJ HOMOLOG SUBFAMILY C MEMBER 21"/>
    <property type="match status" value="1"/>
</dbReference>
<keyword evidence="3" id="KW-0862">Zinc</keyword>
<protein>
    <recommendedName>
        <fullName evidence="9">DnaJ-domain-containing protein</fullName>
    </recommendedName>
</protein>
<dbReference type="InterPro" id="IPR018253">
    <property type="entry name" value="DnaJ_domain_CS"/>
</dbReference>
<dbReference type="PRINTS" id="PR00625">
    <property type="entry name" value="JDOMAIN"/>
</dbReference>
<dbReference type="AlphaFoldDB" id="A0AAD5S307"/>